<dbReference type="Pfam" id="PF13538">
    <property type="entry name" value="UvrD_C_2"/>
    <property type="match status" value="1"/>
</dbReference>
<dbReference type="PANTHER" id="PTHR11070">
    <property type="entry name" value="UVRD / RECB / PCRA DNA HELICASE FAMILY MEMBER"/>
    <property type="match status" value="1"/>
</dbReference>
<gene>
    <name evidence="7" type="ORF">SAMN04488502_104227</name>
</gene>
<dbReference type="Pfam" id="PF00580">
    <property type="entry name" value="UvrD-helicase"/>
    <property type="match status" value="1"/>
</dbReference>
<dbReference type="SUPFAM" id="SSF52540">
    <property type="entry name" value="P-loop containing nucleoside triphosphate hydrolases"/>
    <property type="match status" value="1"/>
</dbReference>
<dbReference type="GO" id="GO:0043138">
    <property type="term" value="F:3'-5' DNA helicase activity"/>
    <property type="evidence" value="ECO:0007669"/>
    <property type="project" value="TreeGrafter"/>
</dbReference>
<evidence type="ECO:0000256" key="1">
    <source>
        <dbReference type="ARBA" id="ARBA00022741"/>
    </source>
</evidence>
<dbReference type="EMBL" id="FNHB01000004">
    <property type="protein sequence ID" value="SDM43242.1"/>
    <property type="molecule type" value="Genomic_DNA"/>
</dbReference>
<keyword evidence="8" id="KW-1185">Reference proteome</keyword>
<dbReference type="STRING" id="146817.SAMN04488502_104227"/>
<dbReference type="Gene3D" id="3.40.50.300">
    <property type="entry name" value="P-loop containing nucleotide triphosphate hydrolases"/>
    <property type="match status" value="3"/>
</dbReference>
<dbReference type="GO" id="GO:0005524">
    <property type="term" value="F:ATP binding"/>
    <property type="evidence" value="ECO:0007669"/>
    <property type="project" value="UniProtKB-UniRule"/>
</dbReference>
<evidence type="ECO:0000256" key="4">
    <source>
        <dbReference type="ARBA" id="ARBA00022840"/>
    </source>
</evidence>
<keyword evidence="4 5" id="KW-0067">ATP-binding</keyword>
<dbReference type="GO" id="GO:0003677">
    <property type="term" value="F:DNA binding"/>
    <property type="evidence" value="ECO:0007669"/>
    <property type="project" value="InterPro"/>
</dbReference>
<dbReference type="InterPro" id="IPR014016">
    <property type="entry name" value="UvrD-like_ATP-bd"/>
</dbReference>
<dbReference type="PANTHER" id="PTHR11070:SF17">
    <property type="entry name" value="DNA HELICASE IV"/>
    <property type="match status" value="1"/>
</dbReference>
<dbReference type="InterPro" id="IPR027785">
    <property type="entry name" value="UvrD-like_helicase_C"/>
</dbReference>
<feature type="binding site" evidence="5">
    <location>
        <begin position="223"/>
        <end position="230"/>
    </location>
    <ligand>
        <name>ATP</name>
        <dbReference type="ChEBI" id="CHEBI:30616"/>
    </ligand>
</feature>
<organism evidence="7 8">
    <name type="scientific">Dendrosporobacter quercicolus</name>
    <dbReference type="NCBI Taxonomy" id="146817"/>
    <lineage>
        <taxon>Bacteria</taxon>
        <taxon>Bacillati</taxon>
        <taxon>Bacillota</taxon>
        <taxon>Negativicutes</taxon>
        <taxon>Selenomonadales</taxon>
        <taxon>Sporomusaceae</taxon>
        <taxon>Dendrosporobacter</taxon>
    </lineage>
</organism>
<dbReference type="RefSeq" id="WP_092072515.1">
    <property type="nucleotide sequence ID" value="NZ_FNHB01000004.1"/>
</dbReference>
<keyword evidence="1 5" id="KW-0547">Nucleotide-binding</keyword>
<accession>A0A1G9T6I8</accession>
<dbReference type="InterPro" id="IPR027417">
    <property type="entry name" value="P-loop_NTPase"/>
</dbReference>
<keyword evidence="2 5" id="KW-0378">Hydrolase</keyword>
<name>A0A1G9T6I8_9FIRM</name>
<dbReference type="GO" id="GO:0005829">
    <property type="term" value="C:cytosol"/>
    <property type="evidence" value="ECO:0007669"/>
    <property type="project" value="TreeGrafter"/>
</dbReference>
<protein>
    <submittedName>
        <fullName evidence="7">DNA helicase-2 / ATP-dependent DNA helicase PcrA</fullName>
    </submittedName>
</protein>
<reference evidence="7 8" key="1">
    <citation type="submission" date="2016-10" db="EMBL/GenBank/DDBJ databases">
        <authorList>
            <person name="de Groot N.N."/>
        </authorList>
    </citation>
    <scope>NUCLEOTIDE SEQUENCE [LARGE SCALE GENOMIC DNA]</scope>
    <source>
        <strain evidence="7 8">DSM 1736</strain>
    </source>
</reference>
<keyword evidence="3 5" id="KW-0347">Helicase</keyword>
<sequence>MTDSEREDELLRLNRTLAEIHKQLTAASGKCTEAQVELQNNLTDYWQSYGGNLWDEAQMIEAVERQRSITAVIHQGQVQLKQALSSPYFGRFDFIEETSQETRPEPIYVGLLTLTDRKTGEILVYDWRAPVSGMFYDFERGAACYQAPMGKVNGIITLKRQYKIIQGQMKYMFDSDLKIDDDILQEILSKSVDAKMHTIVTSIQREQNQVIRNDENQLLLVQGPAGSGKTSIALHRIAYLLYRDRKTINAQNILIFSPNHIFSDYISNVLPEMGEENVRQTTFQDYIASFKDLLPIEIESRAAQLEYVLTGRSGKEFAARLVAIHYKTSPEFAGIIDQYLSYYENQLVLDYPDITFGSRMIFSKAEWLDYYLTHFSFLPPLRRLTKIRELIHLRIRPLTHELRRQKEAEIVAAGEEINEQTIKALARVAARQELGGLISQIDKLTQLQPLTLYRRLFTHSTLFKRLSAGTSVPPEWPAICRQTRAWLNQGKMPYEDSPAFLYFQGILAGFPAKNTIKYLVVDEAQDYTVLQYKILGKLFPDCSWTILGDPAQLVHPYIQGIKFEQLSQLAAFANPRMITLSRSYRSTQEIQAFCNALLPAATPVAYLNRRGPLPQVVKFDRLDPAKVLEALQSMQAAGCRSIAVICKTIRQASALHQTLPSHRSISLIVDEDAEFKRGIVIIPAFLAKGLEFDGVLVYNANSDNYCHEQERKLLYTVCTRALHRLMICWNGRPSPFIEVMKKSLYQTN</sequence>
<proteinExistence type="predicted"/>
<feature type="domain" description="UvrD-like helicase ATP-binding" evidence="6">
    <location>
        <begin position="202"/>
        <end position="587"/>
    </location>
</feature>
<dbReference type="GO" id="GO:0016787">
    <property type="term" value="F:hydrolase activity"/>
    <property type="evidence" value="ECO:0007669"/>
    <property type="project" value="UniProtKB-UniRule"/>
</dbReference>
<evidence type="ECO:0000256" key="2">
    <source>
        <dbReference type="ARBA" id="ARBA00022801"/>
    </source>
</evidence>
<dbReference type="Proteomes" id="UP000214880">
    <property type="component" value="Unassembled WGS sequence"/>
</dbReference>
<dbReference type="GO" id="GO:0000725">
    <property type="term" value="P:recombinational repair"/>
    <property type="evidence" value="ECO:0007669"/>
    <property type="project" value="TreeGrafter"/>
</dbReference>
<dbReference type="OrthoDB" id="9787585at2"/>
<evidence type="ECO:0000259" key="6">
    <source>
        <dbReference type="PROSITE" id="PS51198"/>
    </source>
</evidence>
<dbReference type="PROSITE" id="PS51198">
    <property type="entry name" value="UVRD_HELICASE_ATP_BIND"/>
    <property type="match status" value="1"/>
</dbReference>
<dbReference type="InterPro" id="IPR000212">
    <property type="entry name" value="DNA_helicase_UvrD/REP"/>
</dbReference>
<dbReference type="AlphaFoldDB" id="A0A1G9T6I8"/>
<evidence type="ECO:0000256" key="3">
    <source>
        <dbReference type="ARBA" id="ARBA00022806"/>
    </source>
</evidence>
<evidence type="ECO:0000313" key="8">
    <source>
        <dbReference type="Proteomes" id="UP000214880"/>
    </source>
</evidence>
<evidence type="ECO:0000313" key="7">
    <source>
        <dbReference type="EMBL" id="SDM43242.1"/>
    </source>
</evidence>
<evidence type="ECO:0000256" key="5">
    <source>
        <dbReference type="PROSITE-ProRule" id="PRU00560"/>
    </source>
</evidence>